<gene>
    <name evidence="1" type="ORF">DY000_02029807</name>
</gene>
<evidence type="ECO:0000313" key="2">
    <source>
        <dbReference type="Proteomes" id="UP000266723"/>
    </source>
</evidence>
<organism evidence="1 2">
    <name type="scientific">Brassica cretica</name>
    <name type="common">Mustard</name>
    <dbReference type="NCBI Taxonomy" id="69181"/>
    <lineage>
        <taxon>Eukaryota</taxon>
        <taxon>Viridiplantae</taxon>
        <taxon>Streptophyta</taxon>
        <taxon>Embryophyta</taxon>
        <taxon>Tracheophyta</taxon>
        <taxon>Spermatophyta</taxon>
        <taxon>Magnoliopsida</taxon>
        <taxon>eudicotyledons</taxon>
        <taxon>Gunneridae</taxon>
        <taxon>Pentapetalae</taxon>
        <taxon>rosids</taxon>
        <taxon>malvids</taxon>
        <taxon>Brassicales</taxon>
        <taxon>Brassicaceae</taxon>
        <taxon>Brassiceae</taxon>
        <taxon>Brassica</taxon>
    </lineage>
</organism>
<evidence type="ECO:0000313" key="1">
    <source>
        <dbReference type="EMBL" id="KAF3575938.1"/>
    </source>
</evidence>
<protein>
    <submittedName>
        <fullName evidence="1">Uncharacterized protein</fullName>
    </submittedName>
</protein>
<sequence length="190" mass="22612">MNFTNWRFPSPYICEYPSLEVSASPIKKRSDQKQLMEFKMELLYFQQAKNEEKSPRKYGVMAHFSKPVKPVLQLANLESHRFNLSQTKQWRPGEVYNHLGSISNDPEGVEEFLPCTRVHMIRRIYFWPHLPYLESQAFKLQQLYCFQFMDEISTYQAPRKVPKKLFYPLKPSRFKGTQAKTKSQRYLSNG</sequence>
<name>A0ABQ7DEZ7_BRACR</name>
<dbReference type="EMBL" id="QGKV02000649">
    <property type="protein sequence ID" value="KAF3575938.1"/>
    <property type="molecule type" value="Genomic_DNA"/>
</dbReference>
<keyword evidence="2" id="KW-1185">Reference proteome</keyword>
<dbReference type="Proteomes" id="UP000266723">
    <property type="component" value="Unassembled WGS sequence"/>
</dbReference>
<proteinExistence type="predicted"/>
<reference evidence="1 2" key="1">
    <citation type="journal article" date="2020" name="BMC Genomics">
        <title>Intraspecific diversification of the crop wild relative Brassica cretica Lam. using demographic model selection.</title>
        <authorList>
            <person name="Kioukis A."/>
            <person name="Michalopoulou V.A."/>
            <person name="Briers L."/>
            <person name="Pirintsos S."/>
            <person name="Studholme D.J."/>
            <person name="Pavlidis P."/>
            <person name="Sarris P.F."/>
        </authorList>
    </citation>
    <scope>NUCLEOTIDE SEQUENCE [LARGE SCALE GENOMIC DNA]</scope>
    <source>
        <strain evidence="2">cv. PFS-1207/04</strain>
    </source>
</reference>
<comment type="caution">
    <text evidence="1">The sequence shown here is derived from an EMBL/GenBank/DDBJ whole genome shotgun (WGS) entry which is preliminary data.</text>
</comment>
<accession>A0ABQ7DEZ7</accession>